<feature type="coiled-coil region" evidence="4">
    <location>
        <begin position="125"/>
        <end position="187"/>
    </location>
</feature>
<comment type="catalytic activity">
    <reaction evidence="1">
        <text>S-ubiquitinyl-[E2 ubiquitin-conjugating enzyme]-L-cysteine + [acceptor protein]-L-lysine = [E2 ubiquitin-conjugating enzyme]-L-cysteine + N(6)-ubiquitinyl-[acceptor protein]-L-lysine.</text>
        <dbReference type="EC" id="2.3.2.27"/>
    </reaction>
</comment>
<dbReference type="OrthoDB" id="786795at2759"/>
<evidence type="ECO:0000313" key="6">
    <source>
        <dbReference type="EMBL" id="CAA7062042.1"/>
    </source>
</evidence>
<gene>
    <name evidence="6" type="ORF">MERR_LOCUS49278</name>
</gene>
<evidence type="ECO:0000256" key="1">
    <source>
        <dbReference type="ARBA" id="ARBA00000900"/>
    </source>
</evidence>
<proteinExistence type="predicted"/>
<dbReference type="PANTHER" id="PTHR45647:SF132">
    <property type="entry name" value="KINASE WITH ADENINE NUCLEOTIDE ALPHA HYDROLASES-LIKE DOMAIN-CONTAINING PROTEIN"/>
    <property type="match status" value="1"/>
</dbReference>
<accession>A0A6D2LKV4</accession>
<dbReference type="GO" id="GO:0061630">
    <property type="term" value="F:ubiquitin protein ligase activity"/>
    <property type="evidence" value="ECO:0007669"/>
    <property type="project" value="UniProtKB-EC"/>
</dbReference>
<keyword evidence="7" id="KW-1185">Reference proteome</keyword>
<feature type="compositionally biased region" description="Polar residues" evidence="5">
    <location>
        <begin position="75"/>
        <end position="95"/>
    </location>
</feature>
<dbReference type="PANTHER" id="PTHR45647">
    <property type="entry name" value="OS02G0152300 PROTEIN"/>
    <property type="match status" value="1"/>
</dbReference>
<evidence type="ECO:0000256" key="4">
    <source>
        <dbReference type="SAM" id="Coils"/>
    </source>
</evidence>
<evidence type="ECO:0000313" key="7">
    <source>
        <dbReference type="Proteomes" id="UP000467841"/>
    </source>
</evidence>
<dbReference type="Proteomes" id="UP000467841">
    <property type="component" value="Unassembled WGS sequence"/>
</dbReference>
<evidence type="ECO:0000256" key="3">
    <source>
        <dbReference type="ARBA" id="ARBA00022786"/>
    </source>
</evidence>
<keyword evidence="4" id="KW-0175">Coiled coil</keyword>
<dbReference type="EC" id="2.3.2.27" evidence="2"/>
<evidence type="ECO:0000256" key="5">
    <source>
        <dbReference type="SAM" id="MobiDB-lite"/>
    </source>
</evidence>
<keyword evidence="3" id="KW-0833">Ubl conjugation pathway</keyword>
<sequence length="192" mass="21517">MPCPVCATYWFAIGEMCRCLWIILTNTKRRRNLLSDTGAATCDHPSDNESYSLIPSHRDSDISLISSGRPIVELSDSTPESGRTSRMPTSSEQSIGSHCLGVKFSDSVFPSDSPGTTSSHSSESLDDVEAEMKRLKLELKQTMEMYSQACREALIARQVDMELQKLRTEDERRLEEAKSSVERAYAKADSYY</sequence>
<protein>
    <recommendedName>
        <fullName evidence="2">RING-type E3 ubiquitin transferase</fullName>
        <ecNumber evidence="2">2.3.2.27</ecNumber>
    </recommendedName>
</protein>
<dbReference type="AlphaFoldDB" id="A0A6D2LKV4"/>
<dbReference type="InterPro" id="IPR051348">
    <property type="entry name" value="U-box_ubiquitin_ligases"/>
</dbReference>
<name>A0A6D2LKV4_9BRAS</name>
<feature type="region of interest" description="Disordered" evidence="5">
    <location>
        <begin position="68"/>
        <end position="95"/>
    </location>
</feature>
<evidence type="ECO:0000256" key="2">
    <source>
        <dbReference type="ARBA" id="ARBA00012483"/>
    </source>
</evidence>
<organism evidence="6 7">
    <name type="scientific">Microthlaspi erraticum</name>
    <dbReference type="NCBI Taxonomy" id="1685480"/>
    <lineage>
        <taxon>Eukaryota</taxon>
        <taxon>Viridiplantae</taxon>
        <taxon>Streptophyta</taxon>
        <taxon>Embryophyta</taxon>
        <taxon>Tracheophyta</taxon>
        <taxon>Spermatophyta</taxon>
        <taxon>Magnoliopsida</taxon>
        <taxon>eudicotyledons</taxon>
        <taxon>Gunneridae</taxon>
        <taxon>Pentapetalae</taxon>
        <taxon>rosids</taxon>
        <taxon>malvids</taxon>
        <taxon>Brassicales</taxon>
        <taxon>Brassicaceae</taxon>
        <taxon>Coluteocarpeae</taxon>
        <taxon>Microthlaspi</taxon>
    </lineage>
</organism>
<comment type="caution">
    <text evidence="6">The sequence shown here is derived from an EMBL/GenBank/DDBJ whole genome shotgun (WGS) entry which is preliminary data.</text>
</comment>
<reference evidence="6" key="1">
    <citation type="submission" date="2020-01" db="EMBL/GenBank/DDBJ databases">
        <authorList>
            <person name="Mishra B."/>
        </authorList>
    </citation>
    <scope>NUCLEOTIDE SEQUENCE [LARGE SCALE GENOMIC DNA]</scope>
</reference>
<dbReference type="EMBL" id="CACVBM020001917">
    <property type="protein sequence ID" value="CAA7062042.1"/>
    <property type="molecule type" value="Genomic_DNA"/>
</dbReference>